<protein>
    <submittedName>
        <fullName evidence="2">Uncharacterized protein</fullName>
    </submittedName>
</protein>
<feature type="region of interest" description="Disordered" evidence="1">
    <location>
        <begin position="99"/>
        <end position="138"/>
    </location>
</feature>
<feature type="compositionally biased region" description="Polar residues" evidence="1">
    <location>
        <begin position="102"/>
        <end position="117"/>
    </location>
</feature>
<name>A0A8F5MK39_9VIRU</name>
<sequence>MFRMKRMTEQEYYANIPPFDLHSDEVECQYYVPMFVPTLGEKITAMLETNSVPPIDPESQFYDPDDSDDVDPACDPNSSFWDTVEQSGPEAVDLYGIIDRSQAPQSTETTSVDNSPTELFDAAKSPQNADTAKTGEEA</sequence>
<proteinExistence type="predicted"/>
<reference evidence="2" key="1">
    <citation type="submission" date="2021-04" db="EMBL/GenBank/DDBJ databases">
        <title>Genomes of microviruses identified in yellow-bellied marmot fecal samples.</title>
        <authorList>
            <person name="Varsani A."/>
            <person name="Kraberger S."/>
            <person name="Chatterjee A."/>
            <person name="Richet C."/>
            <person name="Fontenele R.S."/>
            <person name="Schmidlin K."/>
            <person name="Blumstein D.T."/>
        </authorList>
    </citation>
    <scope>NUCLEOTIDE SEQUENCE</scope>
    <source>
        <strain evidence="2">Mar14</strain>
    </source>
</reference>
<organism evidence="2">
    <name type="scientific">Microvirus mar14</name>
    <dbReference type="NCBI Taxonomy" id="2851146"/>
    <lineage>
        <taxon>Viruses</taxon>
        <taxon>Monodnaviria</taxon>
        <taxon>Sangervirae</taxon>
        <taxon>Phixviricota</taxon>
        <taxon>Malgrandaviricetes</taxon>
        <taxon>Petitvirales</taxon>
        <taxon>Microviridae</taxon>
    </lineage>
</organism>
<dbReference type="EMBL" id="MZ089760">
    <property type="protein sequence ID" value="QXN75050.1"/>
    <property type="molecule type" value="Genomic_DNA"/>
</dbReference>
<accession>A0A8F5MK39</accession>
<evidence type="ECO:0000256" key="1">
    <source>
        <dbReference type="SAM" id="MobiDB-lite"/>
    </source>
</evidence>
<feature type="region of interest" description="Disordered" evidence="1">
    <location>
        <begin position="51"/>
        <end position="71"/>
    </location>
</feature>
<evidence type="ECO:0000313" key="2">
    <source>
        <dbReference type="EMBL" id="QXN75050.1"/>
    </source>
</evidence>